<evidence type="ECO:0000313" key="8">
    <source>
        <dbReference type="EMBL" id="EKF21861.1"/>
    </source>
</evidence>
<dbReference type="SUPFAM" id="SSF53383">
    <property type="entry name" value="PLP-dependent transferases"/>
    <property type="match status" value="1"/>
</dbReference>
<protein>
    <submittedName>
        <fullName evidence="8">Orn/Lys/Arg decarboxylase, major domain protein</fullName>
    </submittedName>
</protein>
<dbReference type="Pfam" id="PF01276">
    <property type="entry name" value="OKR_DC_1"/>
    <property type="match status" value="1"/>
</dbReference>
<reference evidence="8 9" key="1">
    <citation type="journal article" date="2012" name="J. Bacteriol.">
        <title>Genome sequence of Mycobacterium hassiacum DSM 44199, a rare source of heat-stable mycobacterial proteins.</title>
        <authorList>
            <person name="Tiago I."/>
            <person name="Maranha A."/>
            <person name="Mendes V."/>
            <person name="Alarico S."/>
            <person name="Moynihan P.J."/>
            <person name="Clarke A.J."/>
            <person name="Macedo-Ribeiro S."/>
            <person name="Pereira P.J."/>
            <person name="Empadinhas N."/>
        </authorList>
    </citation>
    <scope>NUCLEOTIDE SEQUENCE [LARGE SCALE GENOMIC DNA]</scope>
    <source>
        <strain evidence="9">DSM 44199 / CIP 105218 / JCM 12690 / 3849</strain>
    </source>
</reference>
<evidence type="ECO:0000256" key="5">
    <source>
        <dbReference type="ARBA" id="ARBA00023239"/>
    </source>
</evidence>
<dbReference type="InterPro" id="IPR015424">
    <property type="entry name" value="PyrdxlP-dep_Trfase"/>
</dbReference>
<keyword evidence="3" id="KW-0210">Decarboxylase</keyword>
<dbReference type="RefSeq" id="WP_005631156.1">
    <property type="nucleotide sequence ID" value="NZ_AMRA01000112.1"/>
</dbReference>
<sequence>MDQSQAPVLDGLADHRAADRYGYTPPGHRQGRGVDQRVLAVLGVDAFRNDVLVSGGLDDRRMSNRYLQRAEELMAEAVGADTAWFSTCGSSLSVKAAMMAVTAGAGGDAGLLVPRDSHKSIVAGLIFSGVQPYWVSPRWDAHRHLSHPPAPQDYARVWDRFPGAAGALVVSPSPYGTCADLEGIAEVCHQRGKPLIVDEAWGAHLPFHEDLPTWAMDAGADVCVVSVHKMGAGFEQGSVFHLQGELVDRDRLSACADLLMTTSPNALLYAAIDGWRRQMVEHGRELLGAALGLVRRLRDDIDLIPDVEVLDEVLLGAQASHDLDRLQILLDVSATGVTGYQAADWLRRHQRIDLGMSDHRRILATMSFADDPETAERLLGALWAWRKAANDLDAAPPIELPAPSEIELESVALPRDAFFGDVEVVSAKAAVGRISAEQLTPYPPGIPAVVPGERLNAAVIDYLRSGVRAGMNVPDAVDPSLRSFRVMAR</sequence>
<dbReference type="InterPro" id="IPR036633">
    <property type="entry name" value="Prn/Lys/Arg_de-COase_C_sf"/>
</dbReference>
<dbReference type="Pfam" id="PF03711">
    <property type="entry name" value="OKR_DC_1_C"/>
    <property type="match status" value="1"/>
</dbReference>
<comment type="cofactor">
    <cofactor evidence="1">
        <name>pyridoxal 5'-phosphate</name>
        <dbReference type="ChEBI" id="CHEBI:597326"/>
    </cofactor>
</comment>
<dbReference type="OrthoDB" id="9815233at2"/>
<dbReference type="SUPFAM" id="SSF55904">
    <property type="entry name" value="Ornithine decarboxylase C-terminal domain"/>
    <property type="match status" value="1"/>
</dbReference>
<accession>K5BE06</accession>
<evidence type="ECO:0000259" key="7">
    <source>
        <dbReference type="Pfam" id="PF03711"/>
    </source>
</evidence>
<dbReference type="InterPro" id="IPR052357">
    <property type="entry name" value="Orn_Lys_Arg_decarboxylase-I"/>
</dbReference>
<evidence type="ECO:0000256" key="4">
    <source>
        <dbReference type="ARBA" id="ARBA00022898"/>
    </source>
</evidence>
<dbReference type="Gene3D" id="3.90.100.10">
    <property type="entry name" value="Orn/Lys/Arg decarboxylase, C-terminal domain"/>
    <property type="match status" value="1"/>
</dbReference>
<dbReference type="PANTHER" id="PTHR43277:SF4">
    <property type="entry name" value="ARGININE DECARBOXYLASE"/>
    <property type="match status" value="1"/>
</dbReference>
<name>K5BE06_MYCHD</name>
<keyword evidence="4" id="KW-0663">Pyridoxal phosphate</keyword>
<dbReference type="InterPro" id="IPR015421">
    <property type="entry name" value="PyrdxlP-dep_Trfase_major"/>
</dbReference>
<keyword evidence="5" id="KW-0456">Lyase</keyword>
<dbReference type="AlphaFoldDB" id="K5BE06"/>
<comment type="similarity">
    <text evidence="2">Belongs to the Orn/Lys/Arg decarboxylase class-I family.</text>
</comment>
<proteinExistence type="inferred from homology"/>
<evidence type="ECO:0000256" key="1">
    <source>
        <dbReference type="ARBA" id="ARBA00001933"/>
    </source>
</evidence>
<dbReference type="STRING" id="1122247.GCA_000379865_01274"/>
<evidence type="ECO:0000256" key="3">
    <source>
        <dbReference type="ARBA" id="ARBA00022793"/>
    </source>
</evidence>
<dbReference type="Gene3D" id="3.40.640.10">
    <property type="entry name" value="Type I PLP-dependent aspartate aminotransferase-like (Major domain)"/>
    <property type="match status" value="1"/>
</dbReference>
<dbReference type="Proteomes" id="UP000006265">
    <property type="component" value="Unassembled WGS sequence"/>
</dbReference>
<dbReference type="GO" id="GO:0016831">
    <property type="term" value="F:carboxy-lyase activity"/>
    <property type="evidence" value="ECO:0007669"/>
    <property type="project" value="UniProtKB-KW"/>
</dbReference>
<evidence type="ECO:0000256" key="2">
    <source>
        <dbReference type="ARBA" id="ARBA00010671"/>
    </source>
</evidence>
<organism evidence="8 9">
    <name type="scientific">Mycolicibacterium hassiacum (strain DSM 44199 / CIP 105218 / JCM 12690 / 3849)</name>
    <name type="common">Mycobacterium hassiacum</name>
    <dbReference type="NCBI Taxonomy" id="1122247"/>
    <lineage>
        <taxon>Bacteria</taxon>
        <taxon>Bacillati</taxon>
        <taxon>Actinomycetota</taxon>
        <taxon>Actinomycetes</taxon>
        <taxon>Mycobacteriales</taxon>
        <taxon>Mycobacteriaceae</taxon>
        <taxon>Mycolicibacterium</taxon>
    </lineage>
</organism>
<feature type="domain" description="Orn/Lys/Arg decarboxylase C-terminal" evidence="7">
    <location>
        <begin position="419"/>
        <end position="470"/>
    </location>
</feature>
<evidence type="ECO:0000313" key="9">
    <source>
        <dbReference type="Proteomes" id="UP000006265"/>
    </source>
</evidence>
<evidence type="ECO:0000259" key="6">
    <source>
        <dbReference type="Pfam" id="PF01276"/>
    </source>
</evidence>
<dbReference type="PATRIC" id="fig|1122247.3.peg.4006"/>
<keyword evidence="9" id="KW-1185">Reference proteome</keyword>
<dbReference type="InterPro" id="IPR008286">
    <property type="entry name" value="Prn/Lys/Arg_de-COase_C"/>
</dbReference>
<dbReference type="eggNOG" id="COG1982">
    <property type="taxonomic scope" value="Bacteria"/>
</dbReference>
<gene>
    <name evidence="8" type="ORF">C731_4176</name>
</gene>
<feature type="domain" description="Orn/Lys/Arg decarboxylases family 1 pyridoxal-P attachment site" evidence="6">
    <location>
        <begin position="7"/>
        <end position="310"/>
    </location>
</feature>
<dbReference type="EMBL" id="AMRA01000112">
    <property type="protein sequence ID" value="EKF21861.1"/>
    <property type="molecule type" value="Genomic_DNA"/>
</dbReference>
<dbReference type="PANTHER" id="PTHR43277">
    <property type="entry name" value="ARGININE DECARBOXYLASE"/>
    <property type="match status" value="1"/>
</dbReference>
<dbReference type="InterPro" id="IPR000310">
    <property type="entry name" value="Orn/Lys/Arg_deCO2ase_major_dom"/>
</dbReference>
<comment type="caution">
    <text evidence="8">The sequence shown here is derived from an EMBL/GenBank/DDBJ whole genome shotgun (WGS) entry which is preliminary data.</text>
</comment>